<dbReference type="OrthoDB" id="2988839at2"/>
<name>A0A1I2L3T9_9BACL</name>
<reference evidence="1 2" key="1">
    <citation type="submission" date="2016-10" db="EMBL/GenBank/DDBJ databases">
        <authorList>
            <person name="de Groot N.N."/>
        </authorList>
    </citation>
    <scope>NUCLEOTIDE SEQUENCE [LARGE SCALE GENOMIC DNA]</scope>
    <source>
        <strain evidence="1 2">DSM 44945</strain>
    </source>
</reference>
<evidence type="ECO:0000313" key="1">
    <source>
        <dbReference type="EMBL" id="SFF72107.1"/>
    </source>
</evidence>
<gene>
    <name evidence="1" type="ORF">SAMN04488025_103165</name>
</gene>
<dbReference type="EMBL" id="FOOK01000003">
    <property type="protein sequence ID" value="SFF72107.1"/>
    <property type="molecule type" value="Genomic_DNA"/>
</dbReference>
<accession>A0A1I2L3T9</accession>
<keyword evidence="2" id="KW-1185">Reference proteome</keyword>
<dbReference type="STRING" id="201973.SAMN04488025_103165"/>
<dbReference type="Proteomes" id="UP000198661">
    <property type="component" value="Unassembled WGS sequence"/>
</dbReference>
<organism evidence="1 2">
    <name type="scientific">Planifilum fulgidum</name>
    <dbReference type="NCBI Taxonomy" id="201973"/>
    <lineage>
        <taxon>Bacteria</taxon>
        <taxon>Bacillati</taxon>
        <taxon>Bacillota</taxon>
        <taxon>Bacilli</taxon>
        <taxon>Bacillales</taxon>
        <taxon>Thermoactinomycetaceae</taxon>
        <taxon>Planifilum</taxon>
    </lineage>
</organism>
<proteinExistence type="predicted"/>
<protein>
    <submittedName>
        <fullName evidence="1">Uncharacterized protein</fullName>
    </submittedName>
</protein>
<sequence length="126" mass="14842">MSGNKGLDAHNHGLSAWEMLHHEHWDLPMLEKLRDRLKAAVENLTEHLAERECPCGDARRDIEHYRELLKDVEWGIRNRNLSPVPVIEESLREYMSKKLPRHRCIRHLLLTRHQWGMDLIRQGSGG</sequence>
<dbReference type="RefSeq" id="WP_092035797.1">
    <property type="nucleotide sequence ID" value="NZ_FOOK01000003.1"/>
</dbReference>
<dbReference type="AlphaFoldDB" id="A0A1I2L3T9"/>
<evidence type="ECO:0000313" key="2">
    <source>
        <dbReference type="Proteomes" id="UP000198661"/>
    </source>
</evidence>